<sequence length="224" mass="24823">MGHLKDGLSGISFRGSILTAIGSRHSTIALYSDASSIHSHRVRLVLADKGIQSEICTVVPGEASAELLELNSQGTLPTLQDRELALYDARVIIEYLDERYPHPPLMPIDPVSRARTRLALYRIEADWYTLRPDSGFQSDPAQAARQLSESLTAASDVFAAMPYFFSEDYSILDVTLAPLLWRLPSYGIVLPSAAAPVLQYARRMFARPAFQASLSDVEREMEHS</sequence>
<reference evidence="3 4" key="1">
    <citation type="submission" date="2016-12" db="EMBL/GenBank/DDBJ databases">
        <authorList>
            <person name="Song W.-J."/>
            <person name="Kurnit D.M."/>
        </authorList>
    </citation>
    <scope>NUCLEOTIDE SEQUENCE [LARGE SCALE GENOMIC DNA]</scope>
    <source>
        <strain evidence="3 4">IMCC3135</strain>
    </source>
</reference>
<dbReference type="InterPro" id="IPR010987">
    <property type="entry name" value="Glutathione-S-Trfase_C-like"/>
</dbReference>
<dbReference type="AlphaFoldDB" id="A0A2Z2NWU2"/>
<dbReference type="InterPro" id="IPR036249">
    <property type="entry name" value="Thioredoxin-like_sf"/>
</dbReference>
<dbReference type="SUPFAM" id="SSF52833">
    <property type="entry name" value="Thioredoxin-like"/>
    <property type="match status" value="1"/>
</dbReference>
<dbReference type="InterPro" id="IPR040079">
    <property type="entry name" value="Glutathione_S-Trfase"/>
</dbReference>
<accession>A0A2Z2NWU2</accession>
<dbReference type="Pfam" id="PF13417">
    <property type="entry name" value="GST_N_3"/>
    <property type="match status" value="1"/>
</dbReference>
<keyword evidence="4" id="KW-1185">Reference proteome</keyword>
<feature type="domain" description="GST N-terminal" evidence="1">
    <location>
        <begin position="26"/>
        <end position="104"/>
    </location>
</feature>
<dbReference type="PANTHER" id="PTHR43968">
    <property type="match status" value="1"/>
</dbReference>
<dbReference type="InterPro" id="IPR050983">
    <property type="entry name" value="GST_Omega/HSP26"/>
</dbReference>
<gene>
    <name evidence="3" type="primary">sspA</name>
    <name evidence="3" type="ORF">IMCC3135_29260</name>
</gene>
<dbReference type="PANTHER" id="PTHR43968:SF6">
    <property type="entry name" value="GLUTATHIONE S-TRANSFERASE OMEGA"/>
    <property type="match status" value="1"/>
</dbReference>
<dbReference type="PROSITE" id="PS50405">
    <property type="entry name" value="GST_CTER"/>
    <property type="match status" value="1"/>
</dbReference>
<dbReference type="Gene3D" id="3.40.30.10">
    <property type="entry name" value="Glutaredoxin"/>
    <property type="match status" value="1"/>
</dbReference>
<dbReference type="GO" id="GO:0005737">
    <property type="term" value="C:cytoplasm"/>
    <property type="evidence" value="ECO:0007669"/>
    <property type="project" value="TreeGrafter"/>
</dbReference>
<evidence type="ECO:0000259" key="1">
    <source>
        <dbReference type="PROSITE" id="PS50404"/>
    </source>
</evidence>
<organism evidence="3 4">
    <name type="scientific">Granulosicoccus antarcticus IMCC3135</name>
    <dbReference type="NCBI Taxonomy" id="1192854"/>
    <lineage>
        <taxon>Bacteria</taxon>
        <taxon>Pseudomonadati</taxon>
        <taxon>Pseudomonadota</taxon>
        <taxon>Gammaproteobacteria</taxon>
        <taxon>Chromatiales</taxon>
        <taxon>Granulosicoccaceae</taxon>
        <taxon>Granulosicoccus</taxon>
    </lineage>
</organism>
<feature type="domain" description="GST C-terminal" evidence="2">
    <location>
        <begin position="109"/>
        <end position="224"/>
    </location>
</feature>
<dbReference type="Gene3D" id="1.20.1050.10">
    <property type="match status" value="1"/>
</dbReference>
<proteinExistence type="predicted"/>
<dbReference type="PROSITE" id="PS50404">
    <property type="entry name" value="GST_NTER"/>
    <property type="match status" value="1"/>
</dbReference>
<dbReference type="InterPro" id="IPR004045">
    <property type="entry name" value="Glutathione_S-Trfase_N"/>
</dbReference>
<dbReference type="SFLD" id="SFLDG00358">
    <property type="entry name" value="Main_(cytGST)"/>
    <property type="match status" value="1"/>
</dbReference>
<dbReference type="InterPro" id="IPR036282">
    <property type="entry name" value="Glutathione-S-Trfase_C_sf"/>
</dbReference>
<dbReference type="Proteomes" id="UP000250079">
    <property type="component" value="Chromosome"/>
</dbReference>
<protein>
    <submittedName>
        <fullName evidence="3">Stringent starvation protein A</fullName>
    </submittedName>
</protein>
<dbReference type="KEGG" id="gai:IMCC3135_29260"/>
<evidence type="ECO:0000313" key="4">
    <source>
        <dbReference type="Proteomes" id="UP000250079"/>
    </source>
</evidence>
<name>A0A2Z2NWU2_9GAMM</name>
<dbReference type="SFLD" id="SFLDS00019">
    <property type="entry name" value="Glutathione_Transferase_(cytos"/>
    <property type="match status" value="1"/>
</dbReference>
<evidence type="ECO:0000313" key="3">
    <source>
        <dbReference type="EMBL" id="ASJ75902.1"/>
    </source>
</evidence>
<dbReference type="SUPFAM" id="SSF47616">
    <property type="entry name" value="GST C-terminal domain-like"/>
    <property type="match status" value="1"/>
</dbReference>
<evidence type="ECO:0000259" key="2">
    <source>
        <dbReference type="PROSITE" id="PS50405"/>
    </source>
</evidence>
<dbReference type="EMBL" id="CP018632">
    <property type="protein sequence ID" value="ASJ75902.1"/>
    <property type="molecule type" value="Genomic_DNA"/>
</dbReference>